<gene>
    <name evidence="1" type="ORF">MHBO_000591</name>
</gene>
<accession>A0ABV2AGB9</accession>
<sequence length="142" mass="16246">MFKYNGEDYIFGGTKTVHRVGKLNDGFEQFDNDTNELCKSVFKSFYDYWNRFELFSKEILKSKLISGYTACGEFEDGKHMIPLPMGENARLAMFGLIENVGSVNNKVDICEEVSEAINFYKSAEFNTVDINILRSLNGKSNF</sequence>
<evidence type="ECO:0000313" key="1">
    <source>
        <dbReference type="EMBL" id="MES1918657.1"/>
    </source>
</evidence>
<reference evidence="1 2" key="1">
    <citation type="journal article" date="2024" name="BMC Biol.">
        <title>Comparative genomics of Ascetosporea gives new insight into the evolutionary basis for animal parasitism in Rhizaria.</title>
        <authorList>
            <person name="Hiltunen Thoren M."/>
            <person name="Onut-Brannstrom I."/>
            <person name="Alfjorden A."/>
            <person name="Peckova H."/>
            <person name="Swords F."/>
            <person name="Hooper C."/>
            <person name="Holzer A.S."/>
            <person name="Bass D."/>
            <person name="Burki F."/>
        </authorList>
    </citation>
    <scope>NUCLEOTIDE SEQUENCE [LARGE SCALE GENOMIC DNA]</scope>
    <source>
        <strain evidence="1">20-A016</strain>
    </source>
</reference>
<comment type="caution">
    <text evidence="1">The sequence shown here is derived from an EMBL/GenBank/DDBJ whole genome shotgun (WGS) entry which is preliminary data.</text>
</comment>
<keyword evidence="2" id="KW-1185">Reference proteome</keyword>
<name>A0ABV2AGB9_9EUKA</name>
<protein>
    <submittedName>
        <fullName evidence="1">Uncharacterized protein</fullName>
    </submittedName>
</protein>
<proteinExistence type="predicted"/>
<organism evidence="1 2">
    <name type="scientific">Bonamia ostreae</name>
    <dbReference type="NCBI Taxonomy" id="126728"/>
    <lineage>
        <taxon>Eukaryota</taxon>
        <taxon>Sar</taxon>
        <taxon>Rhizaria</taxon>
        <taxon>Endomyxa</taxon>
        <taxon>Ascetosporea</taxon>
        <taxon>Haplosporida</taxon>
        <taxon>Bonamia</taxon>
    </lineage>
</organism>
<evidence type="ECO:0000313" key="2">
    <source>
        <dbReference type="Proteomes" id="UP001439008"/>
    </source>
</evidence>
<dbReference type="Proteomes" id="UP001439008">
    <property type="component" value="Unassembled WGS sequence"/>
</dbReference>
<dbReference type="EMBL" id="JBDODL010000101">
    <property type="protein sequence ID" value="MES1918657.1"/>
    <property type="molecule type" value="Genomic_DNA"/>
</dbReference>